<feature type="region of interest" description="Disordered" evidence="4">
    <location>
        <begin position="441"/>
        <end position="489"/>
    </location>
</feature>
<accession>A0AAV1CX82</accession>
<proteinExistence type="inferred from homology"/>
<dbReference type="PANTHER" id="PTHR32295:SF212">
    <property type="entry name" value="CALMODULIN BINDING PROTEIN-RELATED"/>
    <property type="match status" value="1"/>
</dbReference>
<evidence type="ECO:0000256" key="3">
    <source>
        <dbReference type="ARBA" id="ARBA00024378"/>
    </source>
</evidence>
<dbReference type="EMBL" id="OX459120">
    <property type="protein sequence ID" value="CAI9099801.1"/>
    <property type="molecule type" value="Genomic_DNA"/>
</dbReference>
<dbReference type="Pfam" id="PF13178">
    <property type="entry name" value="DUF4005"/>
    <property type="match status" value="1"/>
</dbReference>
<feature type="domain" description="DUF4005" evidence="5">
    <location>
        <begin position="380"/>
        <end position="461"/>
    </location>
</feature>
<dbReference type="InterPro" id="IPR025064">
    <property type="entry name" value="DUF4005"/>
</dbReference>
<protein>
    <submittedName>
        <fullName evidence="6">OLC1v1036678C2</fullName>
    </submittedName>
</protein>
<evidence type="ECO:0000313" key="7">
    <source>
        <dbReference type="Proteomes" id="UP001161247"/>
    </source>
</evidence>
<dbReference type="Pfam" id="PF00612">
    <property type="entry name" value="IQ"/>
    <property type="match status" value="2"/>
</dbReference>
<evidence type="ECO:0000256" key="1">
    <source>
        <dbReference type="ARBA" id="ARBA00022860"/>
    </source>
</evidence>
<dbReference type="InterPro" id="IPR000048">
    <property type="entry name" value="IQ_motif_EF-hand-BS"/>
</dbReference>
<comment type="subunit">
    <text evidence="3">Binds to multiple calmodulin (CaM) in the presence of Ca(2+) and CaM-like proteins.</text>
</comment>
<feature type="region of interest" description="Disordered" evidence="4">
    <location>
        <begin position="318"/>
        <end position="346"/>
    </location>
</feature>
<evidence type="ECO:0000313" key="6">
    <source>
        <dbReference type="EMBL" id="CAI9099801.1"/>
    </source>
</evidence>
<organism evidence="6 7">
    <name type="scientific">Oldenlandia corymbosa var. corymbosa</name>
    <dbReference type="NCBI Taxonomy" id="529605"/>
    <lineage>
        <taxon>Eukaryota</taxon>
        <taxon>Viridiplantae</taxon>
        <taxon>Streptophyta</taxon>
        <taxon>Embryophyta</taxon>
        <taxon>Tracheophyta</taxon>
        <taxon>Spermatophyta</taxon>
        <taxon>Magnoliopsida</taxon>
        <taxon>eudicotyledons</taxon>
        <taxon>Gunneridae</taxon>
        <taxon>Pentapetalae</taxon>
        <taxon>asterids</taxon>
        <taxon>lamiids</taxon>
        <taxon>Gentianales</taxon>
        <taxon>Rubiaceae</taxon>
        <taxon>Rubioideae</taxon>
        <taxon>Spermacoceae</taxon>
        <taxon>Hedyotis-Oldenlandia complex</taxon>
        <taxon>Oldenlandia</taxon>
    </lineage>
</organism>
<keyword evidence="1" id="KW-0112">Calmodulin-binding</keyword>
<reference evidence="6" key="1">
    <citation type="submission" date="2023-03" db="EMBL/GenBank/DDBJ databases">
        <authorList>
            <person name="Julca I."/>
        </authorList>
    </citation>
    <scope>NUCLEOTIDE SEQUENCE</scope>
</reference>
<sequence length="489" mass="56170">MGKKRSWLSFVKRLFIPQTKPKIEQKSKKWGWVFRRLKFKQYPEIGAPPQKTLSEATEEQRKHVLAVAIATAAAAEAAVAAANAAAEVVKLTHLPQEILRRRRRNLAATKIQSAYRRHLAMKALSALKGLVKLQAVIRGELVRRKVLLKMKFKPILFAKAEPQMCRIRLPVIEKDLTKDEWRLKLSAENLMESEEVRLIGNQNMRWDFSLSSKEDMEAMWFRKQEAIIKRERMKKYSYSHRERRNDQTLEEWMVKESGRKSCQISRWKQVENLERIEKERSKSSAIHPNEFAGETDKIRQLKLISNTSKQDLTEALNSPSLMPKRSSCHAKQNSNVECEVSEKREKERSKSVLGSSAFAVDAEKTMRQLKLISHAYKQDSKESLNSPFSFSRRSSLDPKQKFISEDFSQPNSPSFPTYMTATESAKAKIRSISTPKQRLLLSESFSGHHSPHSIRISPRNSSDGEGSNSSRKIGISQPLHCSSKGSYWD</sequence>
<evidence type="ECO:0000256" key="4">
    <source>
        <dbReference type="SAM" id="MobiDB-lite"/>
    </source>
</evidence>
<dbReference type="Proteomes" id="UP001161247">
    <property type="component" value="Chromosome 3"/>
</dbReference>
<evidence type="ECO:0000259" key="5">
    <source>
        <dbReference type="Pfam" id="PF13178"/>
    </source>
</evidence>
<keyword evidence="7" id="KW-1185">Reference proteome</keyword>
<evidence type="ECO:0000256" key="2">
    <source>
        <dbReference type="ARBA" id="ARBA00024341"/>
    </source>
</evidence>
<feature type="compositionally biased region" description="Polar residues" evidence="4">
    <location>
        <begin position="458"/>
        <end position="471"/>
    </location>
</feature>
<dbReference type="GO" id="GO:0005516">
    <property type="term" value="F:calmodulin binding"/>
    <property type="evidence" value="ECO:0007669"/>
    <property type="project" value="UniProtKB-KW"/>
</dbReference>
<feature type="compositionally biased region" description="Polar residues" evidence="4">
    <location>
        <begin position="479"/>
        <end position="489"/>
    </location>
</feature>
<gene>
    <name evidence="6" type="ORF">OLC1_LOCUS9748</name>
</gene>
<name>A0AAV1CX82_OLDCO</name>
<comment type="similarity">
    <text evidence="2">Belongs to the IQD family.</text>
</comment>
<dbReference type="PROSITE" id="PS50096">
    <property type="entry name" value="IQ"/>
    <property type="match status" value="2"/>
</dbReference>
<dbReference type="AlphaFoldDB" id="A0AAV1CX82"/>
<dbReference type="PANTHER" id="PTHR32295">
    <property type="entry name" value="IQ-DOMAIN 5-RELATED"/>
    <property type="match status" value="1"/>
</dbReference>